<reference evidence="2 3" key="1">
    <citation type="journal article" date="2019" name="Sci. Rep.">
        <title>A high-quality genome of Eragrostis curvula grass provides insights into Poaceae evolution and supports new strategies to enhance forage quality.</title>
        <authorList>
            <person name="Carballo J."/>
            <person name="Santos B.A.C.M."/>
            <person name="Zappacosta D."/>
            <person name="Garbus I."/>
            <person name="Selva J.P."/>
            <person name="Gallo C.A."/>
            <person name="Diaz A."/>
            <person name="Albertini E."/>
            <person name="Caccamo M."/>
            <person name="Echenique V."/>
        </authorList>
    </citation>
    <scope>NUCLEOTIDE SEQUENCE [LARGE SCALE GENOMIC DNA]</scope>
    <source>
        <strain evidence="3">cv. Victoria</strain>
        <tissue evidence="2">Leaf</tissue>
    </source>
</reference>
<accession>A0A5J9URU6</accession>
<dbReference type="Gramene" id="TVU26532">
    <property type="protein sequence ID" value="TVU26532"/>
    <property type="gene ID" value="EJB05_29084"/>
</dbReference>
<name>A0A5J9URU6_9POAL</name>
<feature type="non-terminal residue" evidence="2">
    <location>
        <position position="1"/>
    </location>
</feature>
<evidence type="ECO:0000313" key="3">
    <source>
        <dbReference type="Proteomes" id="UP000324897"/>
    </source>
</evidence>
<dbReference type="EMBL" id="RWGY01000013">
    <property type="protein sequence ID" value="TVU26532.1"/>
    <property type="molecule type" value="Genomic_DNA"/>
</dbReference>
<protein>
    <submittedName>
        <fullName evidence="2">Uncharacterized protein</fullName>
    </submittedName>
</protein>
<organism evidence="2 3">
    <name type="scientific">Eragrostis curvula</name>
    <name type="common">weeping love grass</name>
    <dbReference type="NCBI Taxonomy" id="38414"/>
    <lineage>
        <taxon>Eukaryota</taxon>
        <taxon>Viridiplantae</taxon>
        <taxon>Streptophyta</taxon>
        <taxon>Embryophyta</taxon>
        <taxon>Tracheophyta</taxon>
        <taxon>Spermatophyta</taxon>
        <taxon>Magnoliopsida</taxon>
        <taxon>Liliopsida</taxon>
        <taxon>Poales</taxon>
        <taxon>Poaceae</taxon>
        <taxon>PACMAD clade</taxon>
        <taxon>Chloridoideae</taxon>
        <taxon>Eragrostideae</taxon>
        <taxon>Eragrostidinae</taxon>
        <taxon>Eragrostis</taxon>
    </lineage>
</organism>
<feature type="region of interest" description="Disordered" evidence="1">
    <location>
        <begin position="1"/>
        <end position="35"/>
    </location>
</feature>
<dbReference type="Proteomes" id="UP000324897">
    <property type="component" value="Chromosome 2"/>
</dbReference>
<keyword evidence="3" id="KW-1185">Reference proteome</keyword>
<sequence>MYNQSGKGCDMVQATKSAEVEDRGPHVSPGSNVHHATEVVMGNTDTEGRTDEACVDRRKRKRGCRQTVDTAETGSEQCEQISQCLVTF</sequence>
<gene>
    <name evidence="2" type="ORF">EJB05_29084</name>
</gene>
<evidence type="ECO:0000256" key="1">
    <source>
        <dbReference type="SAM" id="MobiDB-lite"/>
    </source>
</evidence>
<evidence type="ECO:0000313" key="2">
    <source>
        <dbReference type="EMBL" id="TVU26532.1"/>
    </source>
</evidence>
<proteinExistence type="predicted"/>
<dbReference type="AlphaFoldDB" id="A0A5J9URU6"/>
<comment type="caution">
    <text evidence="2">The sequence shown here is derived from an EMBL/GenBank/DDBJ whole genome shotgun (WGS) entry which is preliminary data.</text>
</comment>